<dbReference type="InterPro" id="IPR036770">
    <property type="entry name" value="Ankyrin_rpt-contain_sf"/>
</dbReference>
<dbReference type="PROSITE" id="PS50088">
    <property type="entry name" value="ANK_REPEAT"/>
    <property type="match status" value="2"/>
</dbReference>
<organism evidence="5 7">
    <name type="scientific">Pichia kudriavzevii</name>
    <name type="common">Yeast</name>
    <name type="synonym">Issatchenkia orientalis</name>
    <dbReference type="NCBI Taxonomy" id="4909"/>
    <lineage>
        <taxon>Eukaryota</taxon>
        <taxon>Fungi</taxon>
        <taxon>Dikarya</taxon>
        <taxon>Ascomycota</taxon>
        <taxon>Saccharomycotina</taxon>
        <taxon>Pichiomycetes</taxon>
        <taxon>Pichiales</taxon>
        <taxon>Pichiaceae</taxon>
        <taxon>Pichia</taxon>
    </lineage>
</organism>
<proteinExistence type="predicted"/>
<accession>A0A099P3V5</accession>
<dbReference type="SUPFAM" id="SSF48403">
    <property type="entry name" value="Ankyrin repeat"/>
    <property type="match status" value="1"/>
</dbReference>
<dbReference type="Proteomes" id="UP000195871">
    <property type="component" value="Unassembled WGS sequence"/>
</dbReference>
<dbReference type="SMART" id="SM00248">
    <property type="entry name" value="ANK"/>
    <property type="match status" value="4"/>
</dbReference>
<keyword evidence="1" id="KW-0677">Repeat</keyword>
<evidence type="ECO:0000256" key="1">
    <source>
        <dbReference type="ARBA" id="ARBA00022737"/>
    </source>
</evidence>
<keyword evidence="2 3" id="KW-0040">ANK repeat</keyword>
<feature type="compositionally biased region" description="Polar residues" evidence="4">
    <location>
        <begin position="413"/>
        <end position="432"/>
    </location>
</feature>
<dbReference type="eggNOG" id="KOG0504">
    <property type="taxonomic scope" value="Eukaryota"/>
</dbReference>
<feature type="compositionally biased region" description="Polar residues" evidence="4">
    <location>
        <begin position="376"/>
        <end position="387"/>
    </location>
</feature>
<reference evidence="6 8" key="3">
    <citation type="submission" date="2017-05" db="EMBL/GenBank/DDBJ databases">
        <title>The Genome Sequence of Candida krusei Ckrusei653.</title>
        <authorList>
            <person name="Cuomo C."/>
            <person name="Forche A."/>
            <person name="Young S."/>
            <person name="Abouelleil A."/>
            <person name="Cao P."/>
            <person name="Chapman S."/>
            <person name="Cusick C."/>
            <person name="Shea T."/>
            <person name="Nusbaum C."/>
            <person name="Birren B."/>
        </authorList>
    </citation>
    <scope>NUCLEOTIDE SEQUENCE [LARGE SCALE GENOMIC DNA]</scope>
    <source>
        <strain evidence="6 8">Ckrusei653</strain>
    </source>
</reference>
<evidence type="ECO:0000313" key="6">
    <source>
        <dbReference type="EMBL" id="OUT24234.1"/>
    </source>
</evidence>
<dbReference type="InterPro" id="IPR002110">
    <property type="entry name" value="Ankyrin_rpt"/>
</dbReference>
<protein>
    <submittedName>
        <fullName evidence="5">Uncharacterized protein</fullName>
    </submittedName>
</protein>
<dbReference type="Gene3D" id="1.25.40.20">
    <property type="entry name" value="Ankyrin repeat-containing domain"/>
    <property type="match status" value="1"/>
</dbReference>
<dbReference type="Pfam" id="PF00023">
    <property type="entry name" value="Ank"/>
    <property type="match status" value="1"/>
</dbReference>
<dbReference type="VEuPathDB" id="FungiDB:C5L36_0C06020"/>
<evidence type="ECO:0000256" key="3">
    <source>
        <dbReference type="PROSITE-ProRule" id="PRU00023"/>
    </source>
</evidence>
<dbReference type="PANTHER" id="PTHR24198">
    <property type="entry name" value="ANKYRIN REPEAT AND PROTEIN KINASE DOMAIN-CONTAINING PROTEIN"/>
    <property type="match status" value="1"/>
</dbReference>
<gene>
    <name evidence="6" type="ORF">CAS74_000620</name>
    <name evidence="5" type="ORF">JL09_g1174</name>
</gene>
<evidence type="ECO:0000256" key="2">
    <source>
        <dbReference type="ARBA" id="ARBA00023043"/>
    </source>
</evidence>
<feature type="compositionally biased region" description="Low complexity" evidence="4">
    <location>
        <begin position="388"/>
        <end position="405"/>
    </location>
</feature>
<name>A0A099P3V5_PICKU</name>
<dbReference type="HOGENOM" id="CLU_548719_0_0_1"/>
<dbReference type="PANTHER" id="PTHR24198:SF194">
    <property type="entry name" value="INVERSIN-A"/>
    <property type="match status" value="1"/>
</dbReference>
<dbReference type="EMBL" id="NHMM01000001">
    <property type="protein sequence ID" value="OUT24234.1"/>
    <property type="molecule type" value="Genomic_DNA"/>
</dbReference>
<feature type="compositionally biased region" description="Polar residues" evidence="4">
    <location>
        <begin position="349"/>
        <end position="369"/>
    </location>
</feature>
<evidence type="ECO:0000256" key="4">
    <source>
        <dbReference type="SAM" id="MobiDB-lite"/>
    </source>
</evidence>
<sequence length="538" mass="60096">MSDPSVRLRTAIKENNYFIASRLLKRYPNLLDNIDPENGWSNLHYAAYHNDYQITETILKAIYTRFMSSGGGEMDRNSSQRLKKPDSSVYTQITDEDEIKLTFQKETVLHVACQGNSPATLHLLLSYFNVCLDQRDMNGYTPSHICCINGHPECLAILLNQGAYPNIQDNVGDTPLHKAFQYSHMKCIKLLIKYNADDQLFNNLGWKPVDVAFDTDIIKRYNSLKEDKSFTVELDTQSITKIPESKYGPHKTPQTSSHGSFVSTYNSGGMLNDPQPRFNLPSIQPRKFSLSSMISDEYEDLDSVYDLRSSGSSKNSRNSSPSMSSTNVNNSSLFALRKPPPPVLPELRQSPTQLSFSQRSNSMSNTTSPRKPLNNGGHSISVDSTPASKRSSLSTRTFRSSSQLSDFSPVKSEMSQIDEQNSGASSIESNAPTPKHSKQPSHKSSINTPYPLSLQVEEASSKLQDFKLKNKDRLKLDTKLGNIINNSSQDNLISPTSFHFNGVSSSLFDNNDVKNQSVDKRSKVLSIPILSSRAKHNP</sequence>
<dbReference type="AlphaFoldDB" id="A0A099P3V5"/>
<feature type="region of interest" description="Disordered" evidence="4">
    <location>
        <begin position="307"/>
        <end position="448"/>
    </location>
</feature>
<dbReference type="Pfam" id="PF12796">
    <property type="entry name" value="Ank_2"/>
    <property type="match status" value="1"/>
</dbReference>
<evidence type="ECO:0000313" key="5">
    <source>
        <dbReference type="EMBL" id="KGK39708.1"/>
    </source>
</evidence>
<feature type="region of interest" description="Disordered" evidence="4">
    <location>
        <begin position="243"/>
        <end position="283"/>
    </location>
</feature>
<evidence type="ECO:0000313" key="8">
    <source>
        <dbReference type="Proteomes" id="UP000195871"/>
    </source>
</evidence>
<reference evidence="7" key="1">
    <citation type="journal article" date="2014" name="Microb. Cell Fact.">
        <title>Exploiting Issatchenkia orientalis SD108 for succinic acid production.</title>
        <authorList>
            <person name="Xiao H."/>
            <person name="Shao Z."/>
            <person name="Jiang Y."/>
            <person name="Dole S."/>
            <person name="Zhao H."/>
        </authorList>
    </citation>
    <scope>NUCLEOTIDE SEQUENCE [LARGE SCALE GENOMIC DNA]</scope>
    <source>
        <strain evidence="7">SD108</strain>
    </source>
</reference>
<feature type="repeat" description="ANK" evidence="3">
    <location>
        <begin position="138"/>
        <end position="170"/>
    </location>
</feature>
<dbReference type="PROSITE" id="PS50297">
    <property type="entry name" value="ANK_REP_REGION"/>
    <property type="match status" value="2"/>
</dbReference>
<feature type="repeat" description="ANK" evidence="3">
    <location>
        <begin position="171"/>
        <end position="203"/>
    </location>
</feature>
<feature type="compositionally biased region" description="Polar residues" evidence="4">
    <location>
        <begin position="252"/>
        <end position="269"/>
    </location>
</feature>
<dbReference type="Proteomes" id="UP000029867">
    <property type="component" value="Unassembled WGS sequence"/>
</dbReference>
<dbReference type="EMBL" id="JQFK01000007">
    <property type="protein sequence ID" value="KGK39708.1"/>
    <property type="molecule type" value="Genomic_DNA"/>
</dbReference>
<evidence type="ECO:0000313" key="7">
    <source>
        <dbReference type="Proteomes" id="UP000029867"/>
    </source>
</evidence>
<feature type="compositionally biased region" description="Low complexity" evidence="4">
    <location>
        <begin position="309"/>
        <end position="332"/>
    </location>
</feature>
<comment type="caution">
    <text evidence="5">The sequence shown here is derived from an EMBL/GenBank/DDBJ whole genome shotgun (WGS) entry which is preliminary data.</text>
</comment>
<reference evidence="5" key="2">
    <citation type="submission" date="2014-08" db="EMBL/GenBank/DDBJ databases">
        <title>Exploiting Issatchenkia orientalis SD108 for Succinic Acid Production.</title>
        <authorList>
            <person name="Xiao H."/>
            <person name="Shao Z."/>
            <person name="Jiang Y."/>
            <person name="Dole S."/>
            <person name="Zhao H."/>
        </authorList>
    </citation>
    <scope>NUCLEOTIDE SEQUENCE [LARGE SCALE GENOMIC DNA]</scope>
    <source>
        <strain evidence="5">SD108</strain>
    </source>
</reference>